<evidence type="ECO:0000256" key="1">
    <source>
        <dbReference type="ARBA" id="ARBA00022676"/>
    </source>
</evidence>
<keyword evidence="5" id="KW-1185">Reference proteome</keyword>
<dbReference type="Pfam" id="PF00534">
    <property type="entry name" value="Glycos_transf_1"/>
    <property type="match status" value="1"/>
</dbReference>
<feature type="region of interest" description="Disordered" evidence="2">
    <location>
        <begin position="255"/>
        <end position="296"/>
    </location>
</feature>
<dbReference type="PANTHER" id="PTHR45825:SF3">
    <property type="entry name" value="GRANULE-BOUND STARCH SYNTHASE 1, CHLOROPLASTIC_AMYLOPLASTIC"/>
    <property type="match status" value="1"/>
</dbReference>
<feature type="domain" description="Glycosyl transferase family 1" evidence="3">
    <location>
        <begin position="19"/>
        <end position="161"/>
    </location>
</feature>
<evidence type="ECO:0000313" key="4">
    <source>
        <dbReference type="EMBL" id="PNH11442.1"/>
    </source>
</evidence>
<dbReference type="AlphaFoldDB" id="A0A2J8AG21"/>
<dbReference type="OrthoDB" id="512920at2759"/>
<feature type="compositionally biased region" description="Low complexity" evidence="2">
    <location>
        <begin position="255"/>
        <end position="276"/>
    </location>
</feature>
<keyword evidence="1" id="KW-0808">Transferase</keyword>
<dbReference type="Gene3D" id="3.40.50.2000">
    <property type="entry name" value="Glycogen Phosphorylase B"/>
    <property type="match status" value="1"/>
</dbReference>
<comment type="caution">
    <text evidence="4">The sequence shown here is derived from an EMBL/GenBank/DDBJ whole genome shotgun (WGS) entry which is preliminary data.</text>
</comment>
<evidence type="ECO:0000313" key="5">
    <source>
        <dbReference type="Proteomes" id="UP000236333"/>
    </source>
</evidence>
<protein>
    <submittedName>
        <fullName evidence="4">Granule-bound starch synthase 1, chloroplastic/amyloplastic</fullName>
    </submittedName>
</protein>
<accession>A0A2J8AG21</accession>
<dbReference type="PANTHER" id="PTHR45825">
    <property type="entry name" value="GRANULE-BOUND STARCH SYNTHASE 1, CHLOROPLASTIC/AMYLOPLASTIC"/>
    <property type="match status" value="1"/>
</dbReference>
<feature type="region of interest" description="Disordered" evidence="2">
    <location>
        <begin position="310"/>
        <end position="347"/>
    </location>
</feature>
<dbReference type="GO" id="GO:0016757">
    <property type="term" value="F:glycosyltransferase activity"/>
    <property type="evidence" value="ECO:0007669"/>
    <property type="project" value="UniProtKB-KW"/>
</dbReference>
<reference evidence="4 5" key="1">
    <citation type="journal article" date="2017" name="Mol. Biol. Evol.">
        <title>The 4-celled Tetrabaena socialis nuclear genome reveals the essential components for genetic control of cell number at the origin of multicellularity in the volvocine lineage.</title>
        <authorList>
            <person name="Featherston J."/>
            <person name="Arakaki Y."/>
            <person name="Hanschen E.R."/>
            <person name="Ferris P.J."/>
            <person name="Michod R.E."/>
            <person name="Olson B.J.S.C."/>
            <person name="Nozaki H."/>
            <person name="Durand P.M."/>
        </authorList>
    </citation>
    <scope>NUCLEOTIDE SEQUENCE [LARGE SCALE GENOMIC DNA]</scope>
    <source>
        <strain evidence="4 5">NIES-571</strain>
    </source>
</reference>
<gene>
    <name evidence="4" type="ORF">TSOC_001702</name>
</gene>
<keyword evidence="1" id="KW-0328">Glycosyltransferase</keyword>
<proteinExistence type="predicted"/>
<dbReference type="Proteomes" id="UP000236333">
    <property type="component" value="Unassembled WGS sequence"/>
</dbReference>
<organism evidence="4 5">
    <name type="scientific">Tetrabaena socialis</name>
    <dbReference type="NCBI Taxonomy" id="47790"/>
    <lineage>
        <taxon>Eukaryota</taxon>
        <taxon>Viridiplantae</taxon>
        <taxon>Chlorophyta</taxon>
        <taxon>core chlorophytes</taxon>
        <taxon>Chlorophyceae</taxon>
        <taxon>CS clade</taxon>
        <taxon>Chlamydomonadales</taxon>
        <taxon>Tetrabaenaceae</taxon>
        <taxon>Tetrabaena</taxon>
    </lineage>
</organism>
<dbReference type="InterPro" id="IPR001296">
    <property type="entry name" value="Glyco_trans_1"/>
</dbReference>
<dbReference type="EMBL" id="PGGS01000029">
    <property type="protein sequence ID" value="PNH11442.1"/>
    <property type="molecule type" value="Genomic_DNA"/>
</dbReference>
<evidence type="ECO:0000259" key="3">
    <source>
        <dbReference type="Pfam" id="PF00534"/>
    </source>
</evidence>
<evidence type="ECO:0000256" key="2">
    <source>
        <dbReference type="SAM" id="MobiDB-lite"/>
    </source>
</evidence>
<name>A0A2J8AG21_9CHLO</name>
<sequence length="347" mass="35662">MFTAAILQRRRAELGLPVDPTAPLFAFIGRLEEQKGVDIILAALPKLLATPKVQVAILGTGKASFEKMVNAIETKYKGKAKGVVKFSAPLAHMLTAGADFMLVPSRFEPCGLIQLHAMHYGTVPVVASTGGLVDTVKEGVTGFHMGALNQDKLDEADADALAATCTRAAEVFATERYKDMVANCISQDLSWAKPAQKWEGLLEELVHGKGTVSGAAGTVKKEAVKVPVKEKIPGDEPAVSYSSNVRLPLKVATPAPAGATEPKAAAAPKTPVTAAPMGSWRAAPTPAAVPASKTYKPAPTTINPAAAAAIKGQAAPAKPAAANGNGAAAEEKPATPAAPTKVAAGTK</sequence>
<dbReference type="SUPFAM" id="SSF53756">
    <property type="entry name" value="UDP-Glycosyltransferase/glycogen phosphorylase"/>
    <property type="match status" value="1"/>
</dbReference>